<dbReference type="PANTHER" id="PTHR42850:SF2">
    <property type="entry name" value="BLL5683 PROTEIN"/>
    <property type="match status" value="1"/>
</dbReference>
<gene>
    <name evidence="3" type="ORF">KOR42_09690</name>
</gene>
<evidence type="ECO:0000256" key="1">
    <source>
        <dbReference type="ARBA" id="ARBA00008950"/>
    </source>
</evidence>
<dbReference type="Gene3D" id="3.60.21.10">
    <property type="match status" value="1"/>
</dbReference>
<evidence type="ECO:0000313" key="4">
    <source>
        <dbReference type="Proteomes" id="UP000317243"/>
    </source>
</evidence>
<sequence length="242" mass="27364">MRILVLADIHSNWAALRAIDEEFDHCVFVGDLVDYGTNPLPCIDWVRRNVDAHVRGNHDHAVAQRVQATSGQGFRQLAAATRPLHWDLLDSRRMKFLGRMPVTTHFRVEETLLYLVHATPRDPMDEYLGPDEAAWSARLAGIDSDFVCVGHSHVPFCLELEGKTVLNPGSVGQPRDGDPRASYAIIEDGRPSLHRVEYDIDEAVAQLRESGVEDWVVEMSTNVWTSGGRLTREQLERYRSPR</sequence>
<organism evidence="3 4">
    <name type="scientific">Thalassoglobus neptunius</name>
    <dbReference type="NCBI Taxonomy" id="1938619"/>
    <lineage>
        <taxon>Bacteria</taxon>
        <taxon>Pseudomonadati</taxon>
        <taxon>Planctomycetota</taxon>
        <taxon>Planctomycetia</taxon>
        <taxon>Planctomycetales</taxon>
        <taxon>Planctomycetaceae</taxon>
        <taxon>Thalassoglobus</taxon>
    </lineage>
</organism>
<dbReference type="EMBL" id="SIHI01000001">
    <property type="protein sequence ID" value="TWT57607.1"/>
    <property type="molecule type" value="Genomic_DNA"/>
</dbReference>
<dbReference type="Proteomes" id="UP000317243">
    <property type="component" value="Unassembled WGS sequence"/>
</dbReference>
<evidence type="ECO:0000313" key="3">
    <source>
        <dbReference type="EMBL" id="TWT57607.1"/>
    </source>
</evidence>
<reference evidence="3 4" key="1">
    <citation type="submission" date="2019-02" db="EMBL/GenBank/DDBJ databases">
        <title>Deep-cultivation of Planctomycetes and their phenomic and genomic characterization uncovers novel biology.</title>
        <authorList>
            <person name="Wiegand S."/>
            <person name="Jogler M."/>
            <person name="Boedeker C."/>
            <person name="Pinto D."/>
            <person name="Vollmers J."/>
            <person name="Rivas-Marin E."/>
            <person name="Kohn T."/>
            <person name="Peeters S.H."/>
            <person name="Heuer A."/>
            <person name="Rast P."/>
            <person name="Oberbeckmann S."/>
            <person name="Bunk B."/>
            <person name="Jeske O."/>
            <person name="Meyerdierks A."/>
            <person name="Storesund J.E."/>
            <person name="Kallscheuer N."/>
            <person name="Luecker S."/>
            <person name="Lage O.M."/>
            <person name="Pohl T."/>
            <person name="Merkel B.J."/>
            <person name="Hornburger P."/>
            <person name="Mueller R.-W."/>
            <person name="Bruemmer F."/>
            <person name="Labrenz M."/>
            <person name="Spormann A.M."/>
            <person name="Op Den Camp H."/>
            <person name="Overmann J."/>
            <person name="Amann R."/>
            <person name="Jetten M.S.M."/>
            <person name="Mascher T."/>
            <person name="Medema M.H."/>
            <person name="Devos D.P."/>
            <person name="Kaster A.-K."/>
            <person name="Ovreas L."/>
            <person name="Rohde M."/>
            <person name="Galperin M.Y."/>
            <person name="Jogler C."/>
        </authorList>
    </citation>
    <scope>NUCLEOTIDE SEQUENCE [LARGE SCALE GENOMIC DNA]</scope>
    <source>
        <strain evidence="3 4">KOR42</strain>
    </source>
</reference>
<dbReference type="InterPro" id="IPR029052">
    <property type="entry name" value="Metallo-depent_PP-like"/>
</dbReference>
<proteinExistence type="inferred from homology"/>
<dbReference type="RefSeq" id="WP_146507422.1">
    <property type="nucleotide sequence ID" value="NZ_SIHI01000001.1"/>
</dbReference>
<name>A0A5C5X3E0_9PLAN</name>
<evidence type="ECO:0000259" key="2">
    <source>
        <dbReference type="Pfam" id="PF12850"/>
    </source>
</evidence>
<dbReference type="PIRSF" id="PIRSF000883">
    <property type="entry name" value="Pesterase_MJ0912"/>
    <property type="match status" value="1"/>
</dbReference>
<dbReference type="SUPFAM" id="SSF56300">
    <property type="entry name" value="Metallo-dependent phosphatases"/>
    <property type="match status" value="1"/>
</dbReference>
<dbReference type="InterPro" id="IPR024654">
    <property type="entry name" value="Calcineurin-like_PHP_lpxH"/>
</dbReference>
<dbReference type="GO" id="GO:0005737">
    <property type="term" value="C:cytoplasm"/>
    <property type="evidence" value="ECO:0007669"/>
    <property type="project" value="TreeGrafter"/>
</dbReference>
<keyword evidence="4" id="KW-1185">Reference proteome</keyword>
<dbReference type="Pfam" id="PF12850">
    <property type="entry name" value="Metallophos_2"/>
    <property type="match status" value="1"/>
</dbReference>
<dbReference type="InterPro" id="IPR050126">
    <property type="entry name" value="Ap4A_hydrolase"/>
</dbReference>
<comment type="similarity">
    <text evidence="1">Belongs to the metallophosphoesterase superfamily. YfcE family.</text>
</comment>
<dbReference type="PANTHER" id="PTHR42850">
    <property type="entry name" value="METALLOPHOSPHOESTERASE"/>
    <property type="match status" value="1"/>
</dbReference>
<comment type="caution">
    <text evidence="3">The sequence shown here is derived from an EMBL/GenBank/DDBJ whole genome shotgun (WGS) entry which is preliminary data.</text>
</comment>
<accession>A0A5C5X3E0</accession>
<dbReference type="GO" id="GO:0016791">
    <property type="term" value="F:phosphatase activity"/>
    <property type="evidence" value="ECO:0007669"/>
    <property type="project" value="TreeGrafter"/>
</dbReference>
<dbReference type="AlphaFoldDB" id="A0A5C5X3E0"/>
<dbReference type="OrthoDB" id="9800565at2"/>
<protein>
    <submittedName>
        <fullName evidence="3">Phosphodiesterase</fullName>
    </submittedName>
</protein>
<dbReference type="InterPro" id="IPR011152">
    <property type="entry name" value="Pesterase_MJ0912"/>
</dbReference>
<feature type="domain" description="Calcineurin-like phosphoesterase" evidence="2">
    <location>
        <begin position="1"/>
        <end position="187"/>
    </location>
</feature>